<keyword evidence="4" id="KW-1185">Reference proteome</keyword>
<dbReference type="NCBIfam" id="TIGR00426">
    <property type="entry name" value="competence protein ComEA helix-hairpin-helix repeat region"/>
    <property type="match status" value="1"/>
</dbReference>
<dbReference type="Pfam" id="PF10531">
    <property type="entry name" value="SLBB"/>
    <property type="match status" value="1"/>
</dbReference>
<evidence type="ECO:0000313" key="4">
    <source>
        <dbReference type="Proteomes" id="UP000515823"/>
    </source>
</evidence>
<name>A0A7G9G6H6_9FIRM</name>
<dbReference type="Pfam" id="PF12836">
    <property type="entry name" value="HHH_3"/>
    <property type="match status" value="1"/>
</dbReference>
<feature type="domain" description="Helix-hairpin-helix DNA-binding motif class 1" evidence="2">
    <location>
        <begin position="170"/>
        <end position="189"/>
    </location>
</feature>
<feature type="domain" description="Helix-hairpin-helix DNA-binding motif class 1" evidence="2">
    <location>
        <begin position="200"/>
        <end position="219"/>
    </location>
</feature>
<dbReference type="EMBL" id="CP060634">
    <property type="protein sequence ID" value="QNM06408.1"/>
    <property type="molecule type" value="Genomic_DNA"/>
</dbReference>
<dbReference type="SUPFAM" id="SSF142984">
    <property type="entry name" value="Nqo1 middle domain-like"/>
    <property type="match status" value="1"/>
</dbReference>
<dbReference type="AlphaFoldDB" id="A0A7G9G6H6"/>
<dbReference type="GO" id="GO:0003677">
    <property type="term" value="F:DNA binding"/>
    <property type="evidence" value="ECO:0007669"/>
    <property type="project" value="InterPro"/>
</dbReference>
<evidence type="ECO:0000256" key="1">
    <source>
        <dbReference type="SAM" id="SignalP"/>
    </source>
</evidence>
<feature type="chain" id="PRO_5039474015" evidence="1">
    <location>
        <begin position="34"/>
        <end position="223"/>
    </location>
</feature>
<dbReference type="InterPro" id="IPR004509">
    <property type="entry name" value="Competence_ComEA_HhH"/>
</dbReference>
<evidence type="ECO:0000259" key="2">
    <source>
        <dbReference type="SMART" id="SM00278"/>
    </source>
</evidence>
<dbReference type="SMART" id="SM00278">
    <property type="entry name" value="HhH1"/>
    <property type="match status" value="2"/>
</dbReference>
<accession>A0A7G9G6H6</accession>
<dbReference type="PANTHER" id="PTHR21180">
    <property type="entry name" value="ENDONUCLEASE/EXONUCLEASE/PHOSPHATASE FAMILY DOMAIN-CONTAINING PROTEIN 1"/>
    <property type="match status" value="1"/>
</dbReference>
<dbReference type="InterPro" id="IPR019554">
    <property type="entry name" value="Soluble_ligand-bd"/>
</dbReference>
<dbReference type="InterPro" id="IPR010994">
    <property type="entry name" value="RuvA_2-like"/>
</dbReference>
<gene>
    <name evidence="3" type="ORF">H9Q78_04540</name>
</gene>
<protein>
    <submittedName>
        <fullName evidence="3">Helix-hairpin-helix domain-containing protein</fullName>
    </submittedName>
</protein>
<dbReference type="KEGG" id="qdo:H9Q78_04540"/>
<keyword evidence="1" id="KW-0732">Signal</keyword>
<dbReference type="PROSITE" id="PS51257">
    <property type="entry name" value="PROKAR_LIPOPROTEIN"/>
    <property type="match status" value="1"/>
</dbReference>
<dbReference type="Gene3D" id="1.10.150.280">
    <property type="entry name" value="AF1531-like domain"/>
    <property type="match status" value="1"/>
</dbReference>
<dbReference type="Gene3D" id="3.10.20.600">
    <property type="match status" value="1"/>
</dbReference>
<dbReference type="SUPFAM" id="SSF47781">
    <property type="entry name" value="RuvA domain 2-like"/>
    <property type="match status" value="1"/>
</dbReference>
<dbReference type="Proteomes" id="UP000515823">
    <property type="component" value="Chromosome"/>
</dbReference>
<dbReference type="InterPro" id="IPR051675">
    <property type="entry name" value="Endo/Exo/Phosphatase_dom_1"/>
</dbReference>
<dbReference type="GO" id="GO:0015628">
    <property type="term" value="P:protein secretion by the type II secretion system"/>
    <property type="evidence" value="ECO:0007669"/>
    <property type="project" value="TreeGrafter"/>
</dbReference>
<dbReference type="GO" id="GO:0006281">
    <property type="term" value="P:DNA repair"/>
    <property type="evidence" value="ECO:0007669"/>
    <property type="project" value="InterPro"/>
</dbReference>
<dbReference type="RefSeq" id="WP_249303830.1">
    <property type="nucleotide sequence ID" value="NZ_CP060634.1"/>
</dbReference>
<sequence>MKRKRKNDQIRRKTMRPALLALAAALLPGFSGCGRTENVWLETESISAKKTEAFTDAEGAGRETADLADDEPDTTIWVHVCGAVSVPGVYELPSGSRIYEAIEAAGGMAGGAAADYLNMAGTLSDGDKVAVPFLSELPQGEQYGGDTVQGGGDPGAAGDGLIDINHAEKELLMTLPGIGEAKAEAVIAYREAHGAFERPEDIMQVSGIKEAAYERLKDKITVR</sequence>
<dbReference type="GO" id="GO:0015627">
    <property type="term" value="C:type II protein secretion system complex"/>
    <property type="evidence" value="ECO:0007669"/>
    <property type="project" value="TreeGrafter"/>
</dbReference>
<feature type="signal peptide" evidence="1">
    <location>
        <begin position="1"/>
        <end position="33"/>
    </location>
</feature>
<proteinExistence type="predicted"/>
<dbReference type="PANTHER" id="PTHR21180:SF32">
    <property type="entry name" value="ENDONUCLEASE_EXONUCLEASE_PHOSPHATASE FAMILY DOMAIN-CONTAINING PROTEIN 1"/>
    <property type="match status" value="1"/>
</dbReference>
<organism evidence="3 4">
    <name type="scientific">Qiania dongpingensis</name>
    <dbReference type="NCBI Taxonomy" id="2763669"/>
    <lineage>
        <taxon>Bacteria</taxon>
        <taxon>Bacillati</taxon>
        <taxon>Bacillota</taxon>
        <taxon>Clostridia</taxon>
        <taxon>Lachnospirales</taxon>
        <taxon>Lachnospiraceae</taxon>
        <taxon>Qiania</taxon>
    </lineage>
</organism>
<evidence type="ECO:0000313" key="3">
    <source>
        <dbReference type="EMBL" id="QNM06408.1"/>
    </source>
</evidence>
<dbReference type="InterPro" id="IPR003583">
    <property type="entry name" value="Hlx-hairpin-Hlx_DNA-bd_motif"/>
</dbReference>
<reference evidence="3 4" key="1">
    <citation type="submission" date="2020-08" db="EMBL/GenBank/DDBJ databases">
        <authorList>
            <person name="Liu C."/>
            <person name="Sun Q."/>
        </authorList>
    </citation>
    <scope>NUCLEOTIDE SEQUENCE [LARGE SCALE GENOMIC DNA]</scope>
    <source>
        <strain evidence="3 4">NSJ-38</strain>
    </source>
</reference>